<dbReference type="AlphaFoldDB" id="A0A7W8F1Z8"/>
<protein>
    <submittedName>
        <fullName evidence="1">Uncharacterized protein</fullName>
    </submittedName>
</protein>
<dbReference type="RefSeq" id="WP_170127729.1">
    <property type="nucleotide sequence ID" value="NZ_JACHJF010000011.1"/>
</dbReference>
<accession>A0A7W8F1Z8</accession>
<sequence length="48" mass="5216">MSAVRSVLEVPGHECFGLWPVSDAEPRTFHSARVGDALARTLALPPRD</sequence>
<reference evidence="1 2" key="1">
    <citation type="submission" date="2020-08" db="EMBL/GenBank/DDBJ databases">
        <title>Genomic Encyclopedia of Type Strains, Phase III (KMG-III): the genomes of soil and plant-associated and newly described type strains.</title>
        <authorList>
            <person name="Whitman W."/>
        </authorList>
    </citation>
    <scope>NUCLEOTIDE SEQUENCE [LARGE SCALE GENOMIC DNA]</scope>
    <source>
        <strain evidence="1 2">CECT 3259</strain>
    </source>
</reference>
<proteinExistence type="predicted"/>
<dbReference type="Proteomes" id="UP000528608">
    <property type="component" value="Unassembled WGS sequence"/>
</dbReference>
<gene>
    <name evidence="1" type="ORF">FHS36_003655</name>
</gene>
<comment type="caution">
    <text evidence="1">The sequence shown here is derived from an EMBL/GenBank/DDBJ whole genome shotgun (WGS) entry which is preliminary data.</text>
</comment>
<evidence type="ECO:0000313" key="1">
    <source>
        <dbReference type="EMBL" id="MBB5120213.1"/>
    </source>
</evidence>
<organism evidence="1 2">
    <name type="scientific">Streptomyces eurocidicus</name>
    <name type="common">Streptoverticillium eurocidicus</name>
    <dbReference type="NCBI Taxonomy" id="66423"/>
    <lineage>
        <taxon>Bacteria</taxon>
        <taxon>Bacillati</taxon>
        <taxon>Actinomycetota</taxon>
        <taxon>Actinomycetes</taxon>
        <taxon>Kitasatosporales</taxon>
        <taxon>Streptomycetaceae</taxon>
        <taxon>Streptomyces</taxon>
    </lineage>
</organism>
<dbReference type="EMBL" id="JACHJF010000011">
    <property type="protein sequence ID" value="MBB5120213.1"/>
    <property type="molecule type" value="Genomic_DNA"/>
</dbReference>
<evidence type="ECO:0000313" key="2">
    <source>
        <dbReference type="Proteomes" id="UP000528608"/>
    </source>
</evidence>
<name>A0A7W8F1Z8_STREU</name>